<accession>A0AAV4UTF8</accession>
<evidence type="ECO:0000256" key="1">
    <source>
        <dbReference type="SAM" id="MobiDB-lite"/>
    </source>
</evidence>
<keyword evidence="3" id="KW-1185">Reference proteome</keyword>
<proteinExistence type="predicted"/>
<feature type="compositionally biased region" description="Polar residues" evidence="1">
    <location>
        <begin position="27"/>
        <end position="39"/>
    </location>
</feature>
<sequence>MCPPGKIAGDTPAEAERLRWLWRNGEIRTTNTTQQQNSARPKKATQAEKRSQKEGSRMMTGSFYLQNIFSPALLCKDSNGFSNIS</sequence>
<name>A0AAV4UTF8_CAEEX</name>
<reference evidence="2 3" key="1">
    <citation type="submission" date="2021-06" db="EMBL/GenBank/DDBJ databases">
        <title>Caerostris extrusa draft genome.</title>
        <authorList>
            <person name="Kono N."/>
            <person name="Arakawa K."/>
        </authorList>
    </citation>
    <scope>NUCLEOTIDE SEQUENCE [LARGE SCALE GENOMIC DNA]</scope>
</reference>
<feature type="region of interest" description="Disordered" evidence="1">
    <location>
        <begin position="27"/>
        <end position="57"/>
    </location>
</feature>
<dbReference type="EMBL" id="BPLR01013427">
    <property type="protein sequence ID" value="GIY61082.1"/>
    <property type="molecule type" value="Genomic_DNA"/>
</dbReference>
<gene>
    <name evidence="2" type="ORF">CEXT_266871</name>
</gene>
<feature type="compositionally biased region" description="Basic and acidic residues" evidence="1">
    <location>
        <begin position="45"/>
        <end position="56"/>
    </location>
</feature>
<dbReference type="AlphaFoldDB" id="A0AAV4UTF8"/>
<evidence type="ECO:0000313" key="3">
    <source>
        <dbReference type="Proteomes" id="UP001054945"/>
    </source>
</evidence>
<dbReference type="Proteomes" id="UP001054945">
    <property type="component" value="Unassembled WGS sequence"/>
</dbReference>
<evidence type="ECO:0000313" key="2">
    <source>
        <dbReference type="EMBL" id="GIY61082.1"/>
    </source>
</evidence>
<protein>
    <submittedName>
        <fullName evidence="2">Uncharacterized protein</fullName>
    </submittedName>
</protein>
<organism evidence="2 3">
    <name type="scientific">Caerostris extrusa</name>
    <name type="common">Bark spider</name>
    <name type="synonym">Caerostris bankana</name>
    <dbReference type="NCBI Taxonomy" id="172846"/>
    <lineage>
        <taxon>Eukaryota</taxon>
        <taxon>Metazoa</taxon>
        <taxon>Ecdysozoa</taxon>
        <taxon>Arthropoda</taxon>
        <taxon>Chelicerata</taxon>
        <taxon>Arachnida</taxon>
        <taxon>Araneae</taxon>
        <taxon>Araneomorphae</taxon>
        <taxon>Entelegynae</taxon>
        <taxon>Araneoidea</taxon>
        <taxon>Araneidae</taxon>
        <taxon>Caerostris</taxon>
    </lineage>
</organism>
<comment type="caution">
    <text evidence="2">The sequence shown here is derived from an EMBL/GenBank/DDBJ whole genome shotgun (WGS) entry which is preliminary data.</text>
</comment>